<keyword evidence="8" id="KW-0238">DNA-binding</keyword>
<accession>A0A6Q2XJ63</accession>
<keyword evidence="4" id="KW-0677">Repeat</keyword>
<dbReference type="PANTHER" id="PTHR24393">
    <property type="entry name" value="ZINC FINGER PROTEIN"/>
    <property type="match status" value="1"/>
</dbReference>
<evidence type="ECO:0000256" key="9">
    <source>
        <dbReference type="ARBA" id="ARBA00023163"/>
    </source>
</evidence>
<dbReference type="SUPFAM" id="SSF57667">
    <property type="entry name" value="beta-beta-alpha zinc fingers"/>
    <property type="match status" value="4"/>
</dbReference>
<organism evidence="13 14">
    <name type="scientific">Esox lucius</name>
    <name type="common">Northern pike</name>
    <dbReference type="NCBI Taxonomy" id="8010"/>
    <lineage>
        <taxon>Eukaryota</taxon>
        <taxon>Metazoa</taxon>
        <taxon>Chordata</taxon>
        <taxon>Craniata</taxon>
        <taxon>Vertebrata</taxon>
        <taxon>Euteleostomi</taxon>
        <taxon>Actinopterygii</taxon>
        <taxon>Neopterygii</taxon>
        <taxon>Teleostei</taxon>
        <taxon>Protacanthopterygii</taxon>
        <taxon>Esociformes</taxon>
        <taxon>Esocidae</taxon>
        <taxon>Esox</taxon>
    </lineage>
</organism>
<dbReference type="InterPro" id="IPR036236">
    <property type="entry name" value="Znf_C2H2_sf"/>
</dbReference>
<dbReference type="SMART" id="SM00355">
    <property type="entry name" value="ZnF_C2H2"/>
    <property type="match status" value="6"/>
</dbReference>
<dbReference type="Proteomes" id="UP000265140">
    <property type="component" value="Chromosome 11"/>
</dbReference>
<evidence type="ECO:0000256" key="6">
    <source>
        <dbReference type="ARBA" id="ARBA00022833"/>
    </source>
</evidence>
<keyword evidence="9" id="KW-0804">Transcription</keyword>
<dbReference type="GO" id="GO:0000978">
    <property type="term" value="F:RNA polymerase II cis-regulatory region sequence-specific DNA binding"/>
    <property type="evidence" value="ECO:0007669"/>
    <property type="project" value="TreeGrafter"/>
</dbReference>
<dbReference type="FunFam" id="3.30.160.60:FF:002281">
    <property type="match status" value="2"/>
</dbReference>
<sequence length="306" mass="34530">MRRPQREDKPSLLVSFHTEPKQLLLDLDCEIEAQGALGDSEMTSVKLEDKSQTLGQNVTIKDEDEETDWVIINNGEGDLLTQDGIPEVETLGGKQQEDYKHKKFPHFGKKLSSLSQLKRHINIHTDEKPFCCSDCGKCFIGSSDFTKHQRVHTGNLKVHQRIHSGDKPYSCSDCGKCFIRSSDLTCHQRLHTGEKPFSCSDCGKSFSQLGNFKFHQRIHTGEKPYSCSDCGKSFSQLGHLKVHQCWHTGDKPYSCSDCGKCFSRLGILKLHQQIHPGEKPYSCSDCGKCFAHLGHLKCHQRIHTGQ</sequence>
<reference evidence="13" key="3">
    <citation type="submission" date="2025-08" db="UniProtKB">
        <authorList>
            <consortium name="Ensembl"/>
        </authorList>
    </citation>
    <scope>IDENTIFICATION</scope>
</reference>
<comment type="similarity">
    <text evidence="2">Belongs to the krueppel C2H2-type zinc-finger protein family.</text>
</comment>
<dbReference type="Pfam" id="PF00096">
    <property type="entry name" value="zf-C2H2"/>
    <property type="match status" value="6"/>
</dbReference>
<feature type="domain" description="C2H2-type" evidence="12">
    <location>
        <begin position="169"/>
        <end position="196"/>
    </location>
</feature>
<dbReference type="FunFam" id="3.30.160.60:FF:000739">
    <property type="entry name" value="Zgc:171418 protein"/>
    <property type="match status" value="1"/>
</dbReference>
<reference evidence="14" key="1">
    <citation type="journal article" date="2014" name="PLoS ONE">
        <title>The genome and linkage map of the northern pike (Esox lucius): conserved synteny revealed between the salmonid sister group and the Neoteleostei.</title>
        <authorList>
            <person name="Rondeau E.B."/>
            <person name="Minkley D.R."/>
            <person name="Leong J.S."/>
            <person name="Messmer A.M."/>
            <person name="Jantzen J.R."/>
            <person name="von Schalburg K.R."/>
            <person name="Lemon C."/>
            <person name="Bird N.H."/>
            <person name="Koop B.F."/>
        </authorList>
    </citation>
    <scope>NUCLEOTIDE SEQUENCE</scope>
</reference>
<evidence type="ECO:0000256" key="5">
    <source>
        <dbReference type="ARBA" id="ARBA00022771"/>
    </source>
</evidence>
<reference evidence="13" key="2">
    <citation type="submission" date="2020-02" db="EMBL/GenBank/DDBJ databases">
        <title>Esox lucius (northern pike) genome, fEsoLuc1, primary haplotype.</title>
        <authorList>
            <person name="Myers G."/>
            <person name="Karagic N."/>
            <person name="Meyer A."/>
            <person name="Pippel M."/>
            <person name="Reichard M."/>
            <person name="Winkler S."/>
            <person name="Tracey A."/>
            <person name="Sims Y."/>
            <person name="Howe K."/>
            <person name="Rhie A."/>
            <person name="Formenti G."/>
            <person name="Durbin R."/>
            <person name="Fedrigo O."/>
            <person name="Jarvis E.D."/>
        </authorList>
    </citation>
    <scope>NUCLEOTIDE SEQUENCE [LARGE SCALE GENOMIC DNA]</scope>
</reference>
<evidence type="ECO:0000256" key="4">
    <source>
        <dbReference type="ARBA" id="ARBA00022737"/>
    </source>
</evidence>
<evidence type="ECO:0000259" key="12">
    <source>
        <dbReference type="PROSITE" id="PS50157"/>
    </source>
</evidence>
<evidence type="ECO:0000256" key="3">
    <source>
        <dbReference type="ARBA" id="ARBA00022723"/>
    </source>
</evidence>
<dbReference type="PROSITE" id="PS50157">
    <property type="entry name" value="ZINC_FINGER_C2H2_2"/>
    <property type="match status" value="6"/>
</dbReference>
<feature type="domain" description="C2H2-type" evidence="12">
    <location>
        <begin position="130"/>
        <end position="157"/>
    </location>
</feature>
<dbReference type="Gene3D" id="3.30.160.60">
    <property type="entry name" value="Classic Zinc Finger"/>
    <property type="match status" value="8"/>
</dbReference>
<keyword evidence="14" id="KW-1185">Reference proteome</keyword>
<proteinExistence type="inferred from homology"/>
<keyword evidence="7" id="KW-0805">Transcription regulation</keyword>
<dbReference type="Bgee" id="ENSELUG00000025208">
    <property type="expression patterns" value="Expressed in ovary and 15 other cell types or tissues"/>
</dbReference>
<keyword evidence="6" id="KW-0862">Zinc</keyword>
<protein>
    <recommendedName>
        <fullName evidence="12">C2H2-type domain-containing protein</fullName>
    </recommendedName>
</protein>
<dbReference type="GeneTree" id="ENSGT01150000286918"/>
<dbReference type="FunFam" id="3.30.160.60:FF:000812">
    <property type="entry name" value="zinc finger protein 23 isoform X2"/>
    <property type="match status" value="2"/>
</dbReference>
<dbReference type="GO" id="GO:0001228">
    <property type="term" value="F:DNA-binding transcription activator activity, RNA polymerase II-specific"/>
    <property type="evidence" value="ECO:0007669"/>
    <property type="project" value="TreeGrafter"/>
</dbReference>
<feature type="domain" description="C2H2-type" evidence="12">
    <location>
        <begin position="225"/>
        <end position="252"/>
    </location>
</feature>
<reference evidence="13" key="4">
    <citation type="submission" date="2025-09" db="UniProtKB">
        <authorList>
            <consortium name="Ensembl"/>
        </authorList>
    </citation>
    <scope>IDENTIFICATION</scope>
</reference>
<keyword evidence="3" id="KW-0479">Metal-binding</keyword>
<keyword evidence="10" id="KW-0539">Nucleus</keyword>
<feature type="domain" description="C2H2-type" evidence="12">
    <location>
        <begin position="253"/>
        <end position="280"/>
    </location>
</feature>
<evidence type="ECO:0000256" key="7">
    <source>
        <dbReference type="ARBA" id="ARBA00023015"/>
    </source>
</evidence>
<comment type="subcellular location">
    <subcellularLocation>
        <location evidence="1">Nucleus</location>
    </subcellularLocation>
</comment>
<dbReference type="AlphaFoldDB" id="A0A6Q2XJ63"/>
<dbReference type="Ensembl" id="ENSELUT00000079044.2">
    <property type="protein sequence ID" value="ENSELUP00000053287.2"/>
    <property type="gene ID" value="ENSELUG00000025208.2"/>
</dbReference>
<dbReference type="PANTHER" id="PTHR24393:SF158">
    <property type="entry name" value="C2H2-TYPE DOMAIN-CONTAINING PROTEIN"/>
    <property type="match status" value="1"/>
</dbReference>
<evidence type="ECO:0000256" key="11">
    <source>
        <dbReference type="PROSITE-ProRule" id="PRU00042"/>
    </source>
</evidence>
<keyword evidence="5 11" id="KW-0863">Zinc-finger</keyword>
<name>A0A6Q2XJ63_ESOLU</name>
<evidence type="ECO:0000256" key="8">
    <source>
        <dbReference type="ARBA" id="ARBA00023125"/>
    </source>
</evidence>
<dbReference type="FunFam" id="3.30.160.60:FF:000358">
    <property type="entry name" value="zinc finger protein 24"/>
    <property type="match status" value="1"/>
</dbReference>
<dbReference type="GO" id="GO:0005634">
    <property type="term" value="C:nucleus"/>
    <property type="evidence" value="ECO:0007669"/>
    <property type="project" value="UniProtKB-SubCell"/>
</dbReference>
<dbReference type="GO" id="GO:0008270">
    <property type="term" value="F:zinc ion binding"/>
    <property type="evidence" value="ECO:0007669"/>
    <property type="project" value="UniProtKB-KW"/>
</dbReference>
<evidence type="ECO:0000256" key="2">
    <source>
        <dbReference type="ARBA" id="ARBA00006991"/>
    </source>
</evidence>
<evidence type="ECO:0000256" key="10">
    <source>
        <dbReference type="ARBA" id="ARBA00023242"/>
    </source>
</evidence>
<evidence type="ECO:0000256" key="1">
    <source>
        <dbReference type="ARBA" id="ARBA00004123"/>
    </source>
</evidence>
<evidence type="ECO:0000313" key="14">
    <source>
        <dbReference type="Proteomes" id="UP000265140"/>
    </source>
</evidence>
<feature type="domain" description="C2H2-type" evidence="12">
    <location>
        <begin position="197"/>
        <end position="224"/>
    </location>
</feature>
<gene>
    <name evidence="13" type="primary">ZNF239</name>
</gene>
<dbReference type="PROSITE" id="PS00028">
    <property type="entry name" value="ZINC_FINGER_C2H2_1"/>
    <property type="match status" value="6"/>
</dbReference>
<evidence type="ECO:0000313" key="13">
    <source>
        <dbReference type="Ensembl" id="ENSELUP00000053287.2"/>
    </source>
</evidence>
<feature type="domain" description="C2H2-type" evidence="12">
    <location>
        <begin position="281"/>
        <end position="306"/>
    </location>
</feature>
<dbReference type="InterPro" id="IPR013087">
    <property type="entry name" value="Znf_C2H2_type"/>
</dbReference>